<keyword evidence="1" id="KW-0472">Membrane</keyword>
<feature type="transmembrane region" description="Helical" evidence="1">
    <location>
        <begin position="25"/>
        <end position="50"/>
    </location>
</feature>
<dbReference type="AlphaFoldDB" id="A0A8R1J0D6"/>
<evidence type="ECO:0000313" key="2">
    <source>
        <dbReference type="EnsemblMetazoa" id="CJA42741.1"/>
    </source>
</evidence>
<reference evidence="2" key="2">
    <citation type="submission" date="2022-06" db="UniProtKB">
        <authorList>
            <consortium name="EnsemblMetazoa"/>
        </authorList>
    </citation>
    <scope>IDENTIFICATION</scope>
    <source>
        <strain evidence="2">DF5081</strain>
    </source>
</reference>
<dbReference type="EnsemblMetazoa" id="CJA42741.1">
    <property type="protein sequence ID" value="CJA42741.1"/>
    <property type="gene ID" value="WBGene00218589"/>
</dbReference>
<organism evidence="2 3">
    <name type="scientific">Caenorhabditis japonica</name>
    <dbReference type="NCBI Taxonomy" id="281687"/>
    <lineage>
        <taxon>Eukaryota</taxon>
        <taxon>Metazoa</taxon>
        <taxon>Ecdysozoa</taxon>
        <taxon>Nematoda</taxon>
        <taxon>Chromadorea</taxon>
        <taxon>Rhabditida</taxon>
        <taxon>Rhabditina</taxon>
        <taxon>Rhabditomorpha</taxon>
        <taxon>Rhabditoidea</taxon>
        <taxon>Rhabditidae</taxon>
        <taxon>Peloderinae</taxon>
        <taxon>Caenorhabditis</taxon>
    </lineage>
</organism>
<feature type="transmembrane region" description="Helical" evidence="1">
    <location>
        <begin position="62"/>
        <end position="89"/>
    </location>
</feature>
<reference evidence="3" key="1">
    <citation type="submission" date="2010-08" db="EMBL/GenBank/DDBJ databases">
        <authorList>
            <consortium name="Caenorhabditis japonica Sequencing Consortium"/>
            <person name="Wilson R.K."/>
        </authorList>
    </citation>
    <scope>NUCLEOTIDE SEQUENCE [LARGE SCALE GENOMIC DNA]</scope>
    <source>
        <strain evidence="3">DF5081</strain>
    </source>
</reference>
<protein>
    <submittedName>
        <fullName evidence="2">Uncharacterized protein</fullName>
    </submittedName>
</protein>
<name>A0A8R1J0D6_CAEJA</name>
<keyword evidence="1" id="KW-0812">Transmembrane</keyword>
<sequence>MSEKRYMRYTHGNFTPSEMVTDTNFYIYCVELVLLFIGVVENLVLITAILTTSCLHLNLRILICNCCIGFIMTAIGRSMIAIPLCIAHLENVDVSS</sequence>
<keyword evidence="1" id="KW-1133">Transmembrane helix</keyword>
<evidence type="ECO:0000313" key="3">
    <source>
        <dbReference type="Proteomes" id="UP000005237"/>
    </source>
</evidence>
<dbReference type="Proteomes" id="UP000005237">
    <property type="component" value="Unassembled WGS sequence"/>
</dbReference>
<proteinExistence type="predicted"/>
<accession>A0A8R1J0D6</accession>
<keyword evidence="3" id="KW-1185">Reference proteome</keyword>
<evidence type="ECO:0000256" key="1">
    <source>
        <dbReference type="SAM" id="Phobius"/>
    </source>
</evidence>